<evidence type="ECO:0000313" key="2">
    <source>
        <dbReference type="Proteomes" id="UP001602322"/>
    </source>
</evidence>
<keyword evidence="2" id="KW-1185">Reference proteome</keyword>
<evidence type="ECO:0000313" key="1">
    <source>
        <dbReference type="EMBL" id="MFF5900128.1"/>
    </source>
</evidence>
<sequence length="351" mass="38366">MLATTRLTDAALTGNGRKRVPVDVYTPDEAADYLRTRLTDDDAGHLLDNTVQDLATALGHLPLALGHAAAYMLNQDLPCAQYLDRFNDTNRRLEHVLPNTADADGYGRQIATTLLLSLDAAQRTDPVGLARPALQIAAHLDPAGHPHALWSAPAILAHLTEQRDLVPKAADNTPEPVTSEEAEAVLRVLHRYALITSDRRQESRAVRVHALTARAVRETTPAETLRPLAQAAADALMHIWPDPDQPHPDLAATLRTNTDQLHQTTGNELWHQKGYKALYRAGKSLLEAGLISTATAYWERLDDSSQQVLVLQPDFDVLPGQRLGCGDCSGVVPEAGRVREARPANECPRRV</sequence>
<name>A0ABW6XEE7_9ACTN</name>
<dbReference type="EMBL" id="JBIBEG010000011">
    <property type="protein sequence ID" value="MFF5900128.1"/>
    <property type="molecule type" value="Genomic_DNA"/>
</dbReference>
<gene>
    <name evidence="1" type="ORF">ACFY8O_29945</name>
</gene>
<reference evidence="1 2" key="1">
    <citation type="submission" date="2024-10" db="EMBL/GenBank/DDBJ databases">
        <title>The Natural Products Discovery Center: Release of the First 8490 Sequenced Strains for Exploring Actinobacteria Biosynthetic Diversity.</title>
        <authorList>
            <person name="Kalkreuter E."/>
            <person name="Kautsar S.A."/>
            <person name="Yang D."/>
            <person name="Bader C.D."/>
            <person name="Teijaro C.N."/>
            <person name="Fluegel L."/>
            <person name="Davis C.M."/>
            <person name="Simpson J.R."/>
            <person name="Lauterbach L."/>
            <person name="Steele A.D."/>
            <person name="Gui C."/>
            <person name="Meng S."/>
            <person name="Li G."/>
            <person name="Viehrig K."/>
            <person name="Ye F."/>
            <person name="Su P."/>
            <person name="Kiefer A.F."/>
            <person name="Nichols A."/>
            <person name="Cepeda A.J."/>
            <person name="Yan W."/>
            <person name="Fan B."/>
            <person name="Jiang Y."/>
            <person name="Adhikari A."/>
            <person name="Zheng C.-J."/>
            <person name="Schuster L."/>
            <person name="Cowan T.M."/>
            <person name="Smanski M.J."/>
            <person name="Chevrette M.G."/>
            <person name="De Carvalho L.P.S."/>
            <person name="Shen B."/>
        </authorList>
    </citation>
    <scope>NUCLEOTIDE SEQUENCE [LARGE SCALE GENOMIC DNA]</scope>
    <source>
        <strain evidence="1 2">NPDC012540</strain>
    </source>
</reference>
<organism evidence="1 2">
    <name type="scientific">Streptomyces argenteolus</name>
    <dbReference type="NCBI Taxonomy" id="67274"/>
    <lineage>
        <taxon>Bacteria</taxon>
        <taxon>Bacillati</taxon>
        <taxon>Actinomycetota</taxon>
        <taxon>Actinomycetes</taxon>
        <taxon>Kitasatosporales</taxon>
        <taxon>Streptomycetaceae</taxon>
        <taxon>Streptomyces</taxon>
    </lineage>
</organism>
<dbReference type="Proteomes" id="UP001602322">
    <property type="component" value="Unassembled WGS sequence"/>
</dbReference>
<proteinExistence type="predicted"/>
<dbReference type="RefSeq" id="WP_387907847.1">
    <property type="nucleotide sequence ID" value="NZ_JBIBEG010000011.1"/>
</dbReference>
<comment type="caution">
    <text evidence="1">The sequence shown here is derived from an EMBL/GenBank/DDBJ whole genome shotgun (WGS) entry which is preliminary data.</text>
</comment>
<accession>A0ABW6XEE7</accession>
<protein>
    <submittedName>
        <fullName evidence="1">Uncharacterized protein</fullName>
    </submittedName>
</protein>